<dbReference type="Pfam" id="PF07811">
    <property type="entry name" value="TadE"/>
    <property type="match status" value="1"/>
</dbReference>
<feature type="transmembrane region" description="Helical" evidence="1">
    <location>
        <begin position="45"/>
        <end position="73"/>
    </location>
</feature>
<keyword evidence="1" id="KW-0472">Membrane</keyword>
<keyword evidence="1" id="KW-1133">Transmembrane helix</keyword>
<reference evidence="3 4" key="1">
    <citation type="submission" date="2018-05" db="EMBL/GenBank/DDBJ databases">
        <title>Genomic Encyclopedia of Type Strains, Phase IV (KMG-V): Genome sequencing to study the core and pangenomes of soil and plant-associated prokaryotes.</title>
        <authorList>
            <person name="Whitman W."/>
        </authorList>
    </citation>
    <scope>NUCLEOTIDE SEQUENCE [LARGE SCALE GENOMIC DNA]</scope>
    <source>
        <strain evidence="3 4">SCZa-39</strain>
    </source>
</reference>
<evidence type="ECO:0000313" key="3">
    <source>
        <dbReference type="EMBL" id="PVX70679.1"/>
    </source>
</evidence>
<sequence length="193" mass="19366">MGDSIGGGVMESANIGAQPLMTRAHRGRAGGAQSRPVRRRRAQRGVAAVEFALVLPLLLLLLFGIVEMGFLLYDKSVITSASRAAARQAVAFGEDATGVPVYLSASSVQGIATGGLSTLLVNFGSGSPSVTITNSTSGVVTGSTQACSSGASLTVAVSYPFTGFGFGASAAINPLSTVANALTLSSSTTMSCE</sequence>
<name>A0ABX5K818_9BURK</name>
<accession>A0ABX5K818</accession>
<protein>
    <submittedName>
        <fullName evidence="3">Flp pilus assembly protein TadG</fullName>
    </submittedName>
</protein>
<keyword evidence="1" id="KW-0812">Transmembrane</keyword>
<dbReference type="InterPro" id="IPR012495">
    <property type="entry name" value="TadE-like_dom"/>
</dbReference>
<evidence type="ECO:0000313" key="4">
    <source>
        <dbReference type="Proteomes" id="UP000245712"/>
    </source>
</evidence>
<evidence type="ECO:0000256" key="1">
    <source>
        <dbReference type="SAM" id="Phobius"/>
    </source>
</evidence>
<feature type="domain" description="TadE-like" evidence="2">
    <location>
        <begin position="45"/>
        <end position="87"/>
    </location>
</feature>
<evidence type="ECO:0000259" key="2">
    <source>
        <dbReference type="Pfam" id="PF07811"/>
    </source>
</evidence>
<organism evidence="3 4">
    <name type="scientific">Paraburkholderia unamae</name>
    <dbReference type="NCBI Taxonomy" id="219649"/>
    <lineage>
        <taxon>Bacteria</taxon>
        <taxon>Pseudomonadati</taxon>
        <taxon>Pseudomonadota</taxon>
        <taxon>Betaproteobacteria</taxon>
        <taxon>Burkholderiales</taxon>
        <taxon>Burkholderiaceae</taxon>
        <taxon>Paraburkholderia</taxon>
    </lineage>
</organism>
<proteinExistence type="predicted"/>
<keyword evidence="4" id="KW-1185">Reference proteome</keyword>
<gene>
    <name evidence="3" type="ORF">C7402_13657</name>
</gene>
<dbReference type="Proteomes" id="UP000245712">
    <property type="component" value="Unassembled WGS sequence"/>
</dbReference>
<dbReference type="EMBL" id="QEOB01000036">
    <property type="protein sequence ID" value="PVX70679.1"/>
    <property type="molecule type" value="Genomic_DNA"/>
</dbReference>
<comment type="caution">
    <text evidence="3">The sequence shown here is derived from an EMBL/GenBank/DDBJ whole genome shotgun (WGS) entry which is preliminary data.</text>
</comment>